<dbReference type="GO" id="GO:0005525">
    <property type="term" value="F:GTP binding"/>
    <property type="evidence" value="ECO:0007669"/>
    <property type="project" value="InterPro"/>
</dbReference>
<keyword evidence="4" id="KW-0411">Iron-sulfur</keyword>
<gene>
    <name evidence="6" type="ORF">H9L42_08990</name>
</gene>
<dbReference type="PANTHER" id="PTHR40072:SF1">
    <property type="entry name" value="MOLYBDOPTERIN-GUANINE DINUCLEOTIDE BIOSYNTHESIS ADAPTER PROTEIN"/>
    <property type="match status" value="1"/>
</dbReference>
<dbReference type="Proteomes" id="UP000602647">
    <property type="component" value="Unassembled WGS sequence"/>
</dbReference>
<evidence type="ECO:0000313" key="6">
    <source>
        <dbReference type="EMBL" id="MBC6679964.1"/>
    </source>
</evidence>
<evidence type="ECO:0000259" key="5">
    <source>
        <dbReference type="PROSITE" id="PS51656"/>
    </source>
</evidence>
<proteinExistence type="predicted"/>
<keyword evidence="2" id="KW-0479">Metal-binding</keyword>
<dbReference type="AlphaFoldDB" id="A0A923SS40"/>
<dbReference type="Pfam" id="PF03205">
    <property type="entry name" value="MobB"/>
    <property type="match status" value="1"/>
</dbReference>
<feature type="domain" description="4Fe-4S" evidence="5">
    <location>
        <begin position="151"/>
        <end position="213"/>
    </location>
</feature>
<evidence type="ECO:0000256" key="4">
    <source>
        <dbReference type="ARBA" id="ARBA00023014"/>
    </source>
</evidence>
<dbReference type="InterPro" id="IPR004435">
    <property type="entry name" value="MobB_dom"/>
</dbReference>
<keyword evidence="3" id="KW-0408">Iron</keyword>
<evidence type="ECO:0000256" key="1">
    <source>
        <dbReference type="ARBA" id="ARBA00022485"/>
    </source>
</evidence>
<dbReference type="InterPro" id="IPR027417">
    <property type="entry name" value="P-loop_NTPase"/>
</dbReference>
<dbReference type="GO" id="GO:0046872">
    <property type="term" value="F:metal ion binding"/>
    <property type="evidence" value="ECO:0007669"/>
    <property type="project" value="UniProtKB-KW"/>
</dbReference>
<dbReference type="PROSITE" id="PS51656">
    <property type="entry name" value="4FE4S"/>
    <property type="match status" value="1"/>
</dbReference>
<dbReference type="GO" id="GO:0006777">
    <property type="term" value="P:Mo-molybdopterin cofactor biosynthetic process"/>
    <property type="evidence" value="ECO:0007669"/>
    <property type="project" value="InterPro"/>
</dbReference>
<organism evidence="6 7">
    <name type="scientific">Zhenpiania hominis</name>
    <dbReference type="NCBI Taxonomy" id="2763644"/>
    <lineage>
        <taxon>Bacteria</taxon>
        <taxon>Bacillati</taxon>
        <taxon>Bacillota</taxon>
        <taxon>Clostridia</taxon>
        <taxon>Peptostreptococcales</taxon>
        <taxon>Anaerovoracaceae</taxon>
        <taxon>Zhenpiania</taxon>
    </lineage>
</organism>
<evidence type="ECO:0000256" key="2">
    <source>
        <dbReference type="ARBA" id="ARBA00022723"/>
    </source>
</evidence>
<dbReference type="SUPFAM" id="SSF52540">
    <property type="entry name" value="P-loop containing nucleoside triphosphate hydrolases"/>
    <property type="match status" value="1"/>
</dbReference>
<keyword evidence="1" id="KW-0004">4Fe-4S</keyword>
<dbReference type="GO" id="GO:0051539">
    <property type="term" value="F:4 iron, 4 sulfur cluster binding"/>
    <property type="evidence" value="ECO:0007669"/>
    <property type="project" value="UniProtKB-KW"/>
</dbReference>
<keyword evidence="7" id="KW-1185">Reference proteome</keyword>
<dbReference type="Gene3D" id="3.40.50.300">
    <property type="entry name" value="P-loop containing nucleotide triphosphate hydrolases"/>
    <property type="match status" value="1"/>
</dbReference>
<evidence type="ECO:0000256" key="3">
    <source>
        <dbReference type="ARBA" id="ARBA00023004"/>
    </source>
</evidence>
<dbReference type="InterPro" id="IPR007202">
    <property type="entry name" value="4Fe-4S_dom"/>
</dbReference>
<dbReference type="EMBL" id="JACRYT010000008">
    <property type="protein sequence ID" value="MBC6679964.1"/>
    <property type="molecule type" value="Genomic_DNA"/>
</dbReference>
<reference evidence="6" key="1">
    <citation type="submission" date="2020-08" db="EMBL/GenBank/DDBJ databases">
        <title>Genome public.</title>
        <authorList>
            <person name="Liu C."/>
            <person name="Sun Q."/>
        </authorList>
    </citation>
    <scope>NUCLEOTIDE SEQUENCE</scope>
    <source>
        <strain evidence="6">BX12</strain>
    </source>
</reference>
<sequence>MKVIMLKGVSGTGKTTTAEGIIRELRKRGYTVGSIKEIHFEAFTMETEGSNTDRHKKAGAHPVTARGLSETDIMFDHTLDIDRLLDYYDQDYVVIEGDSGANCPVIITGKTEEQLAEQVNSLTIAVSGVISNKRSSWRGLPVISGLTDIGRLVDLIEEKTPERMPNYSSDCCTACGTDCRGLTERILKGTASRSECVLKGQDVQLYVNGNEIPMVPFVKSVVRSVSKAMVGELDGYEEGAEIVIKFRS</sequence>
<dbReference type="PANTHER" id="PTHR40072">
    <property type="entry name" value="MOLYBDOPTERIN-GUANINE DINUCLEOTIDE BIOSYNTHESIS ADAPTER PROTEIN-RELATED"/>
    <property type="match status" value="1"/>
</dbReference>
<name>A0A923SS40_9FIRM</name>
<dbReference type="InterPro" id="IPR052539">
    <property type="entry name" value="MGD_biosynthesis_adapter"/>
</dbReference>
<evidence type="ECO:0000313" key="7">
    <source>
        <dbReference type="Proteomes" id="UP000602647"/>
    </source>
</evidence>
<protein>
    <submittedName>
        <fullName evidence="6">Molybdopterin-guanine dinucleotide biosynthesis protein MobB</fullName>
    </submittedName>
</protein>
<dbReference type="RefSeq" id="WP_187303068.1">
    <property type="nucleotide sequence ID" value="NZ_CBCTON010000005.1"/>
</dbReference>
<accession>A0A923SS40</accession>
<comment type="caution">
    <text evidence="6">The sequence shown here is derived from an EMBL/GenBank/DDBJ whole genome shotgun (WGS) entry which is preliminary data.</text>
</comment>